<sequence>MLRAQLQDNPNDIEAFRALADLVRRRAIEAPHADPLTAEAEPADRQAGADVAVWALAEELAGNPRGWYPLIELARLSLVDDHEGAMRRLGAAVERETSGRALADGILVLREAGMAQDGLGFGVGHWDPASQIPEAGRQVVLAALDAQRPADARRHLAELAAAAGDDAETGAVVDELTALVARAETSA</sequence>
<reference evidence="1 2" key="1">
    <citation type="journal article" date="2009" name="Stand. Genomic Sci.">
        <title>Complete genome sequence of Beutenbergia cavernae type strain (HKI 0122).</title>
        <authorList>
            <person name="Land M."/>
            <person name="Pukall R."/>
            <person name="Abt B."/>
            <person name="Goker M."/>
            <person name="Rohde M."/>
            <person name="Glavina Del Rio T."/>
            <person name="Tice H."/>
            <person name="Copeland A."/>
            <person name="Cheng J.F."/>
            <person name="Lucas S."/>
            <person name="Chen F."/>
            <person name="Nolan M."/>
            <person name="Bruce D."/>
            <person name="Goodwin L."/>
            <person name="Pitluck S."/>
            <person name="Ivanova N."/>
            <person name="Mavromatis K."/>
            <person name="Ovchinnikova G."/>
            <person name="Pati A."/>
            <person name="Chen A."/>
            <person name="Palaniappan K."/>
            <person name="Hauser L."/>
            <person name="Chang Y.J."/>
            <person name="Jefferies C.C."/>
            <person name="Saunders E."/>
            <person name="Brettin T."/>
            <person name="Detter J.C."/>
            <person name="Han C."/>
            <person name="Chain P."/>
            <person name="Bristow J."/>
            <person name="Eisen J.A."/>
            <person name="Markowitz V."/>
            <person name="Hugenholtz P."/>
            <person name="Kyrpides N.C."/>
            <person name="Klenk H.P."/>
            <person name="Lapidus A."/>
        </authorList>
    </citation>
    <scope>NUCLEOTIDE SEQUENCE [LARGE SCALE GENOMIC DNA]</scope>
    <source>
        <strain evidence="2">ATCC BAA-8 / DSM 12333 / NBRC 16432</strain>
    </source>
</reference>
<gene>
    <name evidence="1" type="ordered locus">Bcav_1809</name>
</gene>
<dbReference type="EMBL" id="CP001618">
    <property type="protein sequence ID" value="ACQ80065.1"/>
    <property type="molecule type" value="Genomic_DNA"/>
</dbReference>
<dbReference type="AlphaFoldDB" id="C5C4T7"/>
<accession>C5C4T7</accession>
<protein>
    <submittedName>
        <fullName evidence="1">Uncharacterized protein</fullName>
    </submittedName>
</protein>
<organism evidence="1 2">
    <name type="scientific">Beutenbergia cavernae (strain ATCC BAA-8 / DSM 12333 / CCUG 43141 / JCM 11478 / NBRC 16432 / NCIMB 13614 / HKI 0122)</name>
    <dbReference type="NCBI Taxonomy" id="471853"/>
    <lineage>
        <taxon>Bacteria</taxon>
        <taxon>Bacillati</taxon>
        <taxon>Actinomycetota</taxon>
        <taxon>Actinomycetes</taxon>
        <taxon>Micrococcales</taxon>
        <taxon>Beutenbergiaceae</taxon>
        <taxon>Beutenbergia</taxon>
    </lineage>
</organism>
<proteinExistence type="predicted"/>
<evidence type="ECO:0000313" key="2">
    <source>
        <dbReference type="Proteomes" id="UP000007962"/>
    </source>
</evidence>
<dbReference type="eggNOG" id="ENOG5031RRW">
    <property type="taxonomic scope" value="Bacteria"/>
</dbReference>
<dbReference type="KEGG" id="bcv:Bcav_1809"/>
<name>C5C4T7_BEUC1</name>
<dbReference type="HOGENOM" id="CLU_106243_0_0_11"/>
<dbReference type="Proteomes" id="UP000007962">
    <property type="component" value="Chromosome"/>
</dbReference>
<evidence type="ECO:0000313" key="1">
    <source>
        <dbReference type="EMBL" id="ACQ80065.1"/>
    </source>
</evidence>
<keyword evidence="2" id="KW-1185">Reference proteome</keyword>